<comment type="caution">
    <text evidence="2">The sequence shown here is derived from an EMBL/GenBank/DDBJ whole genome shotgun (WGS) entry which is preliminary data.</text>
</comment>
<name>A0A506PHH7_9FLAO</name>
<evidence type="ECO:0000256" key="1">
    <source>
        <dbReference type="SAM" id="SignalP"/>
    </source>
</evidence>
<dbReference type="Proteomes" id="UP000317332">
    <property type="component" value="Unassembled WGS sequence"/>
</dbReference>
<feature type="signal peptide" evidence="1">
    <location>
        <begin position="1"/>
        <end position="21"/>
    </location>
</feature>
<sequence length="218" mass="24953">MKVTKHVMLLALILVMQSCIVKSIQPFYTSDVISFDSSLLGNFTDNKNGSWEILSFKEAFEKDNNDAKKYSKQDIEALKKYNQAYVVNQNKNGKEATFLAVPFKVENHVFIDFTPIAYDDSDSNALALQHLLKTHSVAKLNKQKDGVIELQWLDEKPIEELLSKEQLKLKHERVGVDETLVLTASSQELYQFLVKFVKSDLENKWSDSETYKLAPVDL</sequence>
<reference evidence="2 3" key="1">
    <citation type="submission" date="2019-06" db="EMBL/GenBank/DDBJ databases">
        <title>Flavobacteriaceae Paucihalobacterium erythroidium CWB-1, complete genome.</title>
        <authorList>
            <person name="Wu S."/>
        </authorList>
    </citation>
    <scope>NUCLEOTIDE SEQUENCE [LARGE SCALE GENOMIC DNA]</scope>
    <source>
        <strain evidence="2 3">CWB-1</strain>
    </source>
</reference>
<keyword evidence="3" id="KW-1185">Reference proteome</keyword>
<dbReference type="OrthoDB" id="1421611at2"/>
<organism evidence="2 3">
    <name type="scientific">Paucihalobacter ruber</name>
    <dbReference type="NCBI Taxonomy" id="2567861"/>
    <lineage>
        <taxon>Bacteria</taxon>
        <taxon>Pseudomonadati</taxon>
        <taxon>Bacteroidota</taxon>
        <taxon>Flavobacteriia</taxon>
        <taxon>Flavobacteriales</taxon>
        <taxon>Flavobacteriaceae</taxon>
        <taxon>Paucihalobacter</taxon>
    </lineage>
</organism>
<dbReference type="PROSITE" id="PS51257">
    <property type="entry name" value="PROKAR_LIPOPROTEIN"/>
    <property type="match status" value="1"/>
</dbReference>
<dbReference type="RefSeq" id="WP_140990223.1">
    <property type="nucleotide sequence ID" value="NZ_VHIQ01000004.1"/>
</dbReference>
<evidence type="ECO:0000313" key="2">
    <source>
        <dbReference type="EMBL" id="TPV33261.1"/>
    </source>
</evidence>
<feature type="chain" id="PRO_5021371845" evidence="1">
    <location>
        <begin position="22"/>
        <end position="218"/>
    </location>
</feature>
<protein>
    <submittedName>
        <fullName evidence="2">Uncharacterized protein</fullName>
    </submittedName>
</protein>
<dbReference type="AlphaFoldDB" id="A0A506PHH7"/>
<keyword evidence="1" id="KW-0732">Signal</keyword>
<gene>
    <name evidence="2" type="ORF">FJ651_09205</name>
</gene>
<proteinExistence type="predicted"/>
<dbReference type="EMBL" id="VHIQ01000004">
    <property type="protein sequence ID" value="TPV33261.1"/>
    <property type="molecule type" value="Genomic_DNA"/>
</dbReference>
<evidence type="ECO:0000313" key="3">
    <source>
        <dbReference type="Proteomes" id="UP000317332"/>
    </source>
</evidence>
<accession>A0A506PHH7</accession>